<comment type="caution">
    <text evidence="11">The sequence shown here is derived from an EMBL/GenBank/DDBJ whole genome shotgun (WGS) entry which is preliminary data.</text>
</comment>
<keyword evidence="6 10" id="KW-1133">Transmembrane helix</keyword>
<dbReference type="GO" id="GO:0007165">
    <property type="term" value="P:signal transduction"/>
    <property type="evidence" value="ECO:0007669"/>
    <property type="project" value="UniProtKB-KW"/>
</dbReference>
<keyword evidence="8" id="KW-0675">Receptor</keyword>
<gene>
    <name evidence="11" type="ORF">Cfor_04142</name>
</gene>
<feature type="transmembrane region" description="Helical" evidence="10">
    <location>
        <begin position="54"/>
        <end position="75"/>
    </location>
</feature>
<organism evidence="11 12">
    <name type="scientific">Coptotermes formosanus</name>
    <name type="common">Formosan subterranean termite</name>
    <dbReference type="NCBI Taxonomy" id="36987"/>
    <lineage>
        <taxon>Eukaryota</taxon>
        <taxon>Metazoa</taxon>
        <taxon>Ecdysozoa</taxon>
        <taxon>Arthropoda</taxon>
        <taxon>Hexapoda</taxon>
        <taxon>Insecta</taxon>
        <taxon>Pterygota</taxon>
        <taxon>Neoptera</taxon>
        <taxon>Polyneoptera</taxon>
        <taxon>Dictyoptera</taxon>
        <taxon>Blattodea</taxon>
        <taxon>Blattoidea</taxon>
        <taxon>Termitoidae</taxon>
        <taxon>Rhinotermitidae</taxon>
        <taxon>Coptotermes</taxon>
    </lineage>
</organism>
<comment type="subcellular location">
    <subcellularLocation>
        <location evidence="1">Cell membrane</location>
        <topology evidence="1">Multi-pass membrane protein</topology>
    </subcellularLocation>
</comment>
<proteinExistence type="predicted"/>
<accession>A0A6L2Q2S2</accession>
<keyword evidence="3" id="KW-0716">Sensory transduction</keyword>
<dbReference type="InterPro" id="IPR004117">
    <property type="entry name" value="7tm6_olfct_rcpt"/>
</dbReference>
<evidence type="ECO:0000256" key="4">
    <source>
        <dbReference type="ARBA" id="ARBA00022692"/>
    </source>
</evidence>
<keyword evidence="7 10" id="KW-0472">Membrane</keyword>
<dbReference type="PANTHER" id="PTHR21137:SF35">
    <property type="entry name" value="ODORANT RECEPTOR 19A-RELATED"/>
    <property type="match status" value="1"/>
</dbReference>
<evidence type="ECO:0008006" key="13">
    <source>
        <dbReference type="Google" id="ProtNLM"/>
    </source>
</evidence>
<reference evidence="12" key="1">
    <citation type="submission" date="2020-01" db="EMBL/GenBank/DDBJ databases">
        <title>Draft genome sequence of the Termite Coptotermes fromosanus.</title>
        <authorList>
            <person name="Itakura S."/>
            <person name="Yosikawa Y."/>
            <person name="Umezawa K."/>
        </authorList>
    </citation>
    <scope>NUCLEOTIDE SEQUENCE [LARGE SCALE GENOMIC DNA]</scope>
</reference>
<feature type="transmembrane region" description="Helical" evidence="10">
    <location>
        <begin position="205"/>
        <end position="238"/>
    </location>
</feature>
<evidence type="ECO:0000313" key="12">
    <source>
        <dbReference type="Proteomes" id="UP000502823"/>
    </source>
</evidence>
<dbReference type="PANTHER" id="PTHR21137">
    <property type="entry name" value="ODORANT RECEPTOR"/>
    <property type="match status" value="1"/>
</dbReference>
<evidence type="ECO:0000256" key="8">
    <source>
        <dbReference type="ARBA" id="ARBA00023170"/>
    </source>
</evidence>
<keyword evidence="2" id="KW-1003">Cell membrane</keyword>
<dbReference type="AlphaFoldDB" id="A0A6L2Q2S2"/>
<keyword evidence="12" id="KW-1185">Reference proteome</keyword>
<dbReference type="GO" id="GO:0005549">
    <property type="term" value="F:odorant binding"/>
    <property type="evidence" value="ECO:0007669"/>
    <property type="project" value="InterPro"/>
</dbReference>
<protein>
    <recommendedName>
        <fullName evidence="13">Odorant receptor</fullName>
    </recommendedName>
</protein>
<evidence type="ECO:0000256" key="10">
    <source>
        <dbReference type="SAM" id="Phobius"/>
    </source>
</evidence>
<dbReference type="GO" id="GO:0005886">
    <property type="term" value="C:plasma membrane"/>
    <property type="evidence" value="ECO:0007669"/>
    <property type="project" value="UniProtKB-SubCell"/>
</dbReference>
<evidence type="ECO:0000256" key="6">
    <source>
        <dbReference type="ARBA" id="ARBA00022989"/>
    </source>
</evidence>
<evidence type="ECO:0000256" key="3">
    <source>
        <dbReference type="ARBA" id="ARBA00022606"/>
    </source>
</evidence>
<evidence type="ECO:0000256" key="1">
    <source>
        <dbReference type="ARBA" id="ARBA00004651"/>
    </source>
</evidence>
<evidence type="ECO:0000256" key="9">
    <source>
        <dbReference type="ARBA" id="ARBA00023224"/>
    </source>
</evidence>
<keyword evidence="4 10" id="KW-0812">Transmembrane</keyword>
<evidence type="ECO:0000256" key="5">
    <source>
        <dbReference type="ARBA" id="ARBA00022725"/>
    </source>
</evidence>
<evidence type="ECO:0000256" key="2">
    <source>
        <dbReference type="ARBA" id="ARBA00022475"/>
    </source>
</evidence>
<dbReference type="EMBL" id="BLKM01000880">
    <property type="protein sequence ID" value="GFG39183.1"/>
    <property type="molecule type" value="Genomic_DNA"/>
</dbReference>
<evidence type="ECO:0000256" key="7">
    <source>
        <dbReference type="ARBA" id="ARBA00023136"/>
    </source>
</evidence>
<dbReference type="InParanoid" id="A0A6L2Q2S2"/>
<keyword evidence="5" id="KW-0552">Olfaction</keyword>
<feature type="transmembrane region" description="Helical" evidence="10">
    <location>
        <begin position="148"/>
        <end position="171"/>
    </location>
</feature>
<name>A0A6L2Q2S2_COPFO</name>
<dbReference type="GO" id="GO:0004984">
    <property type="term" value="F:olfactory receptor activity"/>
    <property type="evidence" value="ECO:0007669"/>
    <property type="project" value="InterPro"/>
</dbReference>
<dbReference type="Pfam" id="PF02949">
    <property type="entry name" value="7tm_6"/>
    <property type="match status" value="1"/>
</dbReference>
<feature type="non-terminal residue" evidence="11">
    <location>
        <position position="360"/>
    </location>
</feature>
<sequence>METKTISEKAGEEFEQTLKLMDSSVKLLSITGIIPSKEICSSLLKYRIYRLCQVLSYTLYGTVLLLQVLGLYHYWEDLVITTDNMAVILTFMIGYSATIFTIRDSREICDLIDYLEKRSILSFRKIRSNTRHMKIIKEAKNVVSRLTWFAAVSLLITTFFWTVYPLVLLMFRRETEGKVSQEGLRPTFQYLVFVMFIPSDGQDSYLYGAIYLLQAIVFSTALTYLIGLISLYVSLIVYTTAQFKIVSEAINEIDNTMSYKQEKERVADFTEINAGPDGTFNLFMPPRTLLFDEQCQCENESRRVAVHSIALEKGHATQRHATSVQIASPEMSIHKPTNDAEADSAIFMMMECIKLHQSAI</sequence>
<dbReference type="Proteomes" id="UP000502823">
    <property type="component" value="Unassembled WGS sequence"/>
</dbReference>
<evidence type="ECO:0000313" key="11">
    <source>
        <dbReference type="EMBL" id="GFG39183.1"/>
    </source>
</evidence>
<keyword evidence="9" id="KW-0807">Transducer</keyword>